<accession>A0A9J7YNA7</accession>
<reference evidence="1" key="2">
    <citation type="submission" date="2025-09" db="UniProtKB">
        <authorList>
            <consortium name="Ensembl"/>
        </authorList>
    </citation>
    <scope>IDENTIFICATION</scope>
</reference>
<evidence type="ECO:0000313" key="1">
    <source>
        <dbReference type="Ensembl" id="ENSCCRP00000121387.1"/>
    </source>
</evidence>
<protein>
    <recommendedName>
        <fullName evidence="3">RRM domain-containing protein</fullName>
    </recommendedName>
</protein>
<evidence type="ECO:0008006" key="3">
    <source>
        <dbReference type="Google" id="ProtNLM"/>
    </source>
</evidence>
<dbReference type="CDD" id="cd00590">
    <property type="entry name" value="RRM_SF"/>
    <property type="match status" value="1"/>
</dbReference>
<organism evidence="1 2">
    <name type="scientific">Cyprinus carpio carpio</name>
    <dbReference type="NCBI Taxonomy" id="630221"/>
    <lineage>
        <taxon>Eukaryota</taxon>
        <taxon>Metazoa</taxon>
        <taxon>Chordata</taxon>
        <taxon>Craniata</taxon>
        <taxon>Vertebrata</taxon>
        <taxon>Euteleostomi</taxon>
        <taxon>Actinopterygii</taxon>
        <taxon>Neopterygii</taxon>
        <taxon>Teleostei</taxon>
        <taxon>Ostariophysi</taxon>
        <taxon>Cypriniformes</taxon>
        <taxon>Cyprinidae</taxon>
        <taxon>Cyprininae</taxon>
        <taxon>Cyprinus</taxon>
    </lineage>
</organism>
<dbReference type="Proteomes" id="UP001108240">
    <property type="component" value="Unplaced"/>
</dbReference>
<sequence length="105" mass="11508">LSAGQLFLPLSIPSKKVLLSNVPPFISDETLVRIMSRYGKLVSPIKMIPIGCGSPLLKHVVSARLNCSGMISELQRVLLNLYGSGGILEKVQIKTILFTIHSKRH</sequence>
<dbReference type="GeneTree" id="ENSGT00940000169175"/>
<evidence type="ECO:0000313" key="2">
    <source>
        <dbReference type="Proteomes" id="UP001108240"/>
    </source>
</evidence>
<dbReference type="Ensembl" id="ENSCCRT00000199256.1">
    <property type="protein sequence ID" value="ENSCCRP00000121387.1"/>
    <property type="gene ID" value="ENSCCRG00000076258.1"/>
</dbReference>
<reference evidence="1" key="1">
    <citation type="submission" date="2025-08" db="UniProtKB">
        <authorList>
            <consortium name="Ensembl"/>
        </authorList>
    </citation>
    <scope>IDENTIFICATION</scope>
</reference>
<keyword evidence="2" id="KW-1185">Reference proteome</keyword>
<proteinExistence type="predicted"/>
<dbReference type="AlphaFoldDB" id="A0A9J7YNA7"/>
<name>A0A9J7YNA7_CYPCA</name>